<evidence type="ECO:0000313" key="8">
    <source>
        <dbReference type="EMBL" id="CRL22117.1"/>
    </source>
</evidence>
<evidence type="ECO:0000256" key="7">
    <source>
        <dbReference type="SAM" id="Phobius"/>
    </source>
</evidence>
<dbReference type="InterPro" id="IPR036259">
    <property type="entry name" value="MFS_trans_sf"/>
</dbReference>
<keyword evidence="8" id="KW-0436">Ligase</keyword>
<feature type="transmembrane region" description="Helical" evidence="7">
    <location>
        <begin position="754"/>
        <end position="776"/>
    </location>
</feature>
<feature type="transmembrane region" description="Helical" evidence="7">
    <location>
        <begin position="1005"/>
        <end position="1025"/>
    </location>
</feature>
<feature type="transmembrane region" description="Helical" evidence="7">
    <location>
        <begin position="451"/>
        <end position="473"/>
    </location>
</feature>
<dbReference type="Proteomes" id="UP000053732">
    <property type="component" value="Unassembled WGS sequence"/>
</dbReference>
<dbReference type="Gene3D" id="1.20.1250.20">
    <property type="entry name" value="MFS general substrate transporter like domains"/>
    <property type="match status" value="1"/>
</dbReference>
<dbReference type="GO" id="GO:0022857">
    <property type="term" value="F:transmembrane transporter activity"/>
    <property type="evidence" value="ECO:0007669"/>
    <property type="project" value="InterPro"/>
</dbReference>
<feature type="transmembrane region" description="Helical" evidence="7">
    <location>
        <begin position="1037"/>
        <end position="1057"/>
    </location>
</feature>
<dbReference type="GO" id="GO:0016020">
    <property type="term" value="C:membrane"/>
    <property type="evidence" value="ECO:0007669"/>
    <property type="project" value="UniProtKB-SubCell"/>
</dbReference>
<dbReference type="Gene3D" id="1.20.1740.10">
    <property type="entry name" value="Amino acid/polyamine transporter I"/>
    <property type="match status" value="1"/>
</dbReference>
<organism evidence="8 9">
    <name type="scientific">Penicillium camemberti (strain FM 013)</name>
    <dbReference type="NCBI Taxonomy" id="1429867"/>
    <lineage>
        <taxon>Eukaryota</taxon>
        <taxon>Fungi</taxon>
        <taxon>Dikarya</taxon>
        <taxon>Ascomycota</taxon>
        <taxon>Pezizomycotina</taxon>
        <taxon>Eurotiomycetes</taxon>
        <taxon>Eurotiomycetidae</taxon>
        <taxon>Eurotiales</taxon>
        <taxon>Aspergillaceae</taxon>
        <taxon>Penicillium</taxon>
    </lineage>
</organism>
<keyword evidence="5 7" id="KW-0472">Membrane</keyword>
<feature type="transmembrane region" description="Helical" evidence="7">
    <location>
        <begin position="721"/>
        <end position="742"/>
    </location>
</feature>
<reference evidence="8 9" key="1">
    <citation type="journal article" date="2014" name="Nat. Commun.">
        <title>Multiple recent horizontal transfers of a large genomic region in cheese making fungi.</title>
        <authorList>
            <person name="Cheeseman K."/>
            <person name="Ropars J."/>
            <person name="Renault P."/>
            <person name="Dupont J."/>
            <person name="Gouzy J."/>
            <person name="Branca A."/>
            <person name="Abraham A.L."/>
            <person name="Ceppi M."/>
            <person name="Conseiller E."/>
            <person name="Debuchy R."/>
            <person name="Malagnac F."/>
            <person name="Goarin A."/>
            <person name="Silar P."/>
            <person name="Lacoste S."/>
            <person name="Sallet E."/>
            <person name="Bensimon A."/>
            <person name="Giraud T."/>
            <person name="Brygoo Y."/>
        </authorList>
    </citation>
    <scope>NUCLEOTIDE SEQUENCE [LARGE SCALE GENOMIC DNA]</scope>
    <source>
        <strain evidence="9">FM 013</strain>
    </source>
</reference>
<dbReference type="Pfam" id="PF07690">
    <property type="entry name" value="MFS_1"/>
    <property type="match status" value="1"/>
</dbReference>
<feature type="transmembrane region" description="Helical" evidence="7">
    <location>
        <begin position="226"/>
        <end position="246"/>
    </location>
</feature>
<dbReference type="PANTHER" id="PTHR43791">
    <property type="entry name" value="PERMEASE-RELATED"/>
    <property type="match status" value="1"/>
</dbReference>
<dbReference type="Pfam" id="PF13520">
    <property type="entry name" value="AA_permease_2"/>
    <property type="match status" value="1"/>
</dbReference>
<feature type="transmembrane region" description="Helical" evidence="7">
    <location>
        <begin position="609"/>
        <end position="629"/>
    </location>
</feature>
<keyword evidence="9" id="KW-1185">Reference proteome</keyword>
<feature type="transmembrane region" description="Helical" evidence="7">
    <location>
        <begin position="358"/>
        <end position="378"/>
    </location>
</feature>
<feature type="transmembrane region" description="Helical" evidence="7">
    <location>
        <begin position="683"/>
        <end position="709"/>
    </location>
</feature>
<feature type="transmembrane region" description="Helical" evidence="7">
    <location>
        <begin position="641"/>
        <end position="662"/>
    </location>
</feature>
<feature type="transmembrane region" description="Helical" evidence="7">
    <location>
        <begin position="842"/>
        <end position="864"/>
    </location>
</feature>
<feature type="transmembrane region" description="Helical" evidence="7">
    <location>
        <begin position="893"/>
        <end position="918"/>
    </location>
</feature>
<feature type="transmembrane region" description="Helical" evidence="7">
    <location>
        <begin position="330"/>
        <end position="351"/>
    </location>
</feature>
<dbReference type="EMBL" id="HG793140">
    <property type="protein sequence ID" value="CRL22117.1"/>
    <property type="molecule type" value="Genomic_DNA"/>
</dbReference>
<feature type="transmembrane region" description="Helical" evidence="7">
    <location>
        <begin position="803"/>
        <end position="822"/>
    </location>
</feature>
<evidence type="ECO:0000256" key="3">
    <source>
        <dbReference type="ARBA" id="ARBA00022692"/>
    </source>
</evidence>
<dbReference type="InterPro" id="IPR002293">
    <property type="entry name" value="AA/rel_permease1"/>
</dbReference>
<feature type="transmembrane region" description="Helical" evidence="7">
    <location>
        <begin position="133"/>
        <end position="151"/>
    </location>
</feature>
<dbReference type="GO" id="GO:0004812">
    <property type="term" value="F:aminoacyl-tRNA ligase activity"/>
    <property type="evidence" value="ECO:0007669"/>
    <property type="project" value="UniProtKB-KW"/>
</dbReference>
<evidence type="ECO:0000256" key="6">
    <source>
        <dbReference type="SAM" id="MobiDB-lite"/>
    </source>
</evidence>
<dbReference type="SUPFAM" id="SSF103473">
    <property type="entry name" value="MFS general substrate transporter"/>
    <property type="match status" value="1"/>
</dbReference>
<gene>
    <name evidence="8" type="ORF">PCAMFM013_S007g000098</name>
</gene>
<feature type="transmembrane region" description="Helical" evidence="7">
    <location>
        <begin position="158"/>
        <end position="182"/>
    </location>
</feature>
<proteinExistence type="predicted"/>
<accession>A0A0G4P739</accession>
<dbReference type="InterPro" id="IPR011701">
    <property type="entry name" value="MFS"/>
</dbReference>
<evidence type="ECO:0000313" key="9">
    <source>
        <dbReference type="Proteomes" id="UP000053732"/>
    </source>
</evidence>
<feature type="transmembrane region" description="Helical" evidence="7">
    <location>
        <begin position="194"/>
        <end position="214"/>
    </location>
</feature>
<evidence type="ECO:0000256" key="1">
    <source>
        <dbReference type="ARBA" id="ARBA00004141"/>
    </source>
</evidence>
<comment type="subcellular location">
    <subcellularLocation>
        <location evidence="1">Membrane</location>
        <topology evidence="1">Multi-pass membrane protein</topology>
    </subcellularLocation>
</comment>
<name>A0A0G4P739_PENC3</name>
<keyword evidence="8" id="KW-0030">Aminoacyl-tRNA synthetase</keyword>
<dbReference type="FunFam" id="1.20.1740.10:FF:000025">
    <property type="entry name" value="High-affinity methionine permease"/>
    <property type="match status" value="1"/>
</dbReference>
<dbReference type="AlphaFoldDB" id="A0A0G4P739"/>
<feature type="transmembrane region" description="Helical" evidence="7">
    <location>
        <begin position="939"/>
        <end position="959"/>
    </location>
</feature>
<evidence type="ECO:0000256" key="4">
    <source>
        <dbReference type="ARBA" id="ARBA00022989"/>
    </source>
</evidence>
<evidence type="ECO:0000256" key="5">
    <source>
        <dbReference type="ARBA" id="ARBA00023136"/>
    </source>
</evidence>
<protein>
    <submittedName>
        <fullName evidence="8">Aminoacyl-tRNA synthetase, class I, conserved site</fullName>
    </submittedName>
</protein>
<feature type="transmembrane region" description="Helical" evidence="7">
    <location>
        <begin position="384"/>
        <end position="408"/>
    </location>
</feature>
<feature type="transmembrane region" description="Helical" evidence="7">
    <location>
        <begin position="975"/>
        <end position="993"/>
    </location>
</feature>
<keyword evidence="4 7" id="KW-1133">Transmembrane helix</keyword>
<feature type="transmembrane region" description="Helical" evidence="7">
    <location>
        <begin position="420"/>
        <end position="439"/>
    </location>
</feature>
<keyword evidence="3 7" id="KW-0812">Transmembrane</keyword>
<dbReference type="PANTHER" id="PTHR43791:SF63">
    <property type="entry name" value="HIGH AFFINITY CYSTEINE TRANSPORTER"/>
    <property type="match status" value="1"/>
</dbReference>
<feature type="region of interest" description="Disordered" evidence="6">
    <location>
        <begin position="1"/>
        <end position="27"/>
    </location>
</feature>
<evidence type="ECO:0000256" key="2">
    <source>
        <dbReference type="ARBA" id="ARBA00022448"/>
    </source>
</evidence>
<keyword evidence="2" id="KW-0813">Transport</keyword>
<sequence length="1092" mass="121406">MAVENHKSGFVAERQASEESDNEFNTAPKLPGQFADESFKLFSKIQVTDPTPEEAKAIRKKCLWRILPFLCIGYHLMYVDKQTLGSSAILGIMKDAHLNSNQYNWLSSIFYFGYLLAEWPQNWALQRFPVGKWLAGNLIIWGGITLLHIPCNSFATLFVVRFFLGVAEASIVPAFLLSMSMFFTYGEQAVMMPVMWSIGNASPITSGLLSYGVLWIDTGSFSPWKWFMVITGILTVIFGVFVYLLFPDSPIHAKFLTPEERAKAILRIKENHSGIEQKVFKRYQFIEAIQDPKTWLFFLHAWSQEMANGVTNQYSLIIKSFGFTVLQTTLLGTVSGAVSFVSLMTAAITLYNTKNCRAWISLIAYIPGALSSILLLALPWSNRWGLIAGIWIRSTTGIPYAVVMIWAANASAGHTKKTTVIALYHIGYGLGNIISPQLFRPEWSPRYRPTWIILLVVAAILPSIIIVVLRIYLSRENKRRDQLAEANQVTSNGVVETVDSDGGKVALVVDNSQLDLTDKENLTFRWNVIVLLFGLLFRSHLFKLYNHLQRLNMDIQERQPLLNSPAHPNNISYNSQQEPLNLSSDDFPAPYVDTLPGTPYRKSINWSSAYILVVSQVIGSGIFATPGSIVRSAGSIGLTLLVWLVGTILSACGLAVFMEFGCMLPRSGGQKVYLEYTYPRPRFLASSLITAQVVLLGFTASNCIIFSKYTYFALGIEPTEVQHKVLAVGLLTAITIIHGCFLKTGIFVQNVLGWVKIFLIAAMSLTGVWVVFLGLYGDTDNISPVSGGVSSFSWDSMWEGSNWSWSLLSSALFKVYYSYAGLSNVNNVLSEVHDPVGIVKTVCPTALVTAGGLYFLANLSYFLVIPLEEIKNSGELVGALLFERLFGAHVGRIFFPLAIAISAAGNVMVVTFGLARVCQEIARQGFLPWPKVLGSSRPFGTPLGGLIVHYIPSMLVLALPPKGDVYNFILDLEGYPGQMFALAITIGLLVVRYREPHLPRPFKAWLPAVWLRVAVCLILLVAPFIPPANWRDLNLFYATYPLVGIGIVLSGVLYWYVWTVLLPRWGGYQLEEEKEILADGTSIIKLVHSYDK</sequence>